<dbReference type="EMBL" id="JAGPYQ010000001">
    <property type="protein sequence ID" value="MBQ0847614.1"/>
    <property type="molecule type" value="Genomic_DNA"/>
</dbReference>
<feature type="compositionally biased region" description="Pro residues" evidence="1">
    <location>
        <begin position="128"/>
        <end position="141"/>
    </location>
</feature>
<name>A0A940XYU4_9ACTN</name>
<comment type="caution">
    <text evidence="3">The sequence shown here is derived from an EMBL/GenBank/DDBJ whole genome shotgun (WGS) entry which is preliminary data.</text>
</comment>
<feature type="compositionally biased region" description="Basic and acidic residues" evidence="1">
    <location>
        <begin position="153"/>
        <end position="165"/>
    </location>
</feature>
<feature type="compositionally biased region" description="Low complexity" evidence="1">
    <location>
        <begin position="142"/>
        <end position="152"/>
    </location>
</feature>
<gene>
    <name evidence="3" type="ORF">J8N05_05165</name>
</gene>
<feature type="region of interest" description="Disordered" evidence="1">
    <location>
        <begin position="23"/>
        <end position="173"/>
    </location>
</feature>
<dbReference type="PROSITE" id="PS51257">
    <property type="entry name" value="PROKAR_LIPOPROTEIN"/>
    <property type="match status" value="1"/>
</dbReference>
<keyword evidence="2" id="KW-0732">Signal</keyword>
<feature type="compositionally biased region" description="Low complexity" evidence="1">
    <location>
        <begin position="75"/>
        <end position="95"/>
    </location>
</feature>
<feature type="signal peptide" evidence="2">
    <location>
        <begin position="1"/>
        <end position="21"/>
    </location>
</feature>
<protein>
    <recommendedName>
        <fullName evidence="5">Lipoprotein</fullName>
    </recommendedName>
</protein>
<dbReference type="Proteomes" id="UP000677413">
    <property type="component" value="Unassembled WGS sequence"/>
</dbReference>
<dbReference type="AlphaFoldDB" id="A0A940XYU4"/>
<keyword evidence="4" id="KW-1185">Reference proteome</keyword>
<accession>A0A940XYU4</accession>
<evidence type="ECO:0000256" key="1">
    <source>
        <dbReference type="SAM" id="MobiDB-lite"/>
    </source>
</evidence>
<reference evidence="3 4" key="1">
    <citation type="submission" date="2021-04" db="EMBL/GenBank/DDBJ databases">
        <authorList>
            <person name="Tang X."/>
            <person name="Zhou X."/>
            <person name="Chen X."/>
            <person name="Cernava T."/>
            <person name="Zhang C."/>
        </authorList>
    </citation>
    <scope>NUCLEOTIDE SEQUENCE [LARGE SCALE GENOMIC DNA]</scope>
    <source>
        <strain evidence="3 4">BH-SS-21</strain>
    </source>
</reference>
<evidence type="ECO:0000313" key="4">
    <source>
        <dbReference type="Proteomes" id="UP000677413"/>
    </source>
</evidence>
<feature type="chain" id="PRO_5038474177" description="Lipoprotein" evidence="2">
    <location>
        <begin position="22"/>
        <end position="173"/>
    </location>
</feature>
<evidence type="ECO:0008006" key="5">
    <source>
        <dbReference type="Google" id="ProtNLM"/>
    </source>
</evidence>
<evidence type="ECO:0000256" key="2">
    <source>
        <dbReference type="SAM" id="SignalP"/>
    </source>
</evidence>
<organism evidence="3 4">
    <name type="scientific">Streptomyces liliiviolaceus</name>
    <dbReference type="NCBI Taxonomy" id="2823109"/>
    <lineage>
        <taxon>Bacteria</taxon>
        <taxon>Bacillati</taxon>
        <taxon>Actinomycetota</taxon>
        <taxon>Actinomycetes</taxon>
        <taxon>Kitasatosporales</taxon>
        <taxon>Streptomycetaceae</taxon>
        <taxon>Streptomyces</taxon>
    </lineage>
</organism>
<sequence length="173" mass="17068">MRAMYVPVRLAAAALAVAASAGCMSVGDDEGSSRVRPSHSAGQRGGEEPDGGSAVSGGAPGRHGVSDGKHAGAKPGRSASGTASPSAGESGSAAPKKPAKGDTGGKKPRPGVPSPTKEQPTPTRQDPEPTPPKETPPPSPDPTTAEPSSSAHPEPEPQLVERREPAPAAGIEA</sequence>
<proteinExistence type="predicted"/>
<evidence type="ECO:0000313" key="3">
    <source>
        <dbReference type="EMBL" id="MBQ0847614.1"/>
    </source>
</evidence>